<feature type="region of interest" description="Disordered" evidence="2">
    <location>
        <begin position="125"/>
        <end position="345"/>
    </location>
</feature>
<organism evidence="4 5">
    <name type="scientific">Dioscorea zingiberensis</name>
    <dbReference type="NCBI Taxonomy" id="325984"/>
    <lineage>
        <taxon>Eukaryota</taxon>
        <taxon>Viridiplantae</taxon>
        <taxon>Streptophyta</taxon>
        <taxon>Embryophyta</taxon>
        <taxon>Tracheophyta</taxon>
        <taxon>Spermatophyta</taxon>
        <taxon>Magnoliopsida</taxon>
        <taxon>Liliopsida</taxon>
        <taxon>Dioscoreales</taxon>
        <taxon>Dioscoreaceae</taxon>
        <taxon>Dioscorea</taxon>
    </lineage>
</organism>
<keyword evidence="1" id="KW-0863">Zinc-finger</keyword>
<dbReference type="GO" id="GO:0008270">
    <property type="term" value="F:zinc ion binding"/>
    <property type="evidence" value="ECO:0007669"/>
    <property type="project" value="UniProtKB-KW"/>
</dbReference>
<evidence type="ECO:0000259" key="3">
    <source>
        <dbReference type="PROSITE" id="PS50158"/>
    </source>
</evidence>
<reference evidence="4" key="2">
    <citation type="journal article" date="2022" name="Hortic Res">
        <title>The genome of Dioscorea zingiberensis sheds light on the biosynthesis, origin and evolution of the medicinally important diosgenin saponins.</title>
        <authorList>
            <person name="Li Y."/>
            <person name="Tan C."/>
            <person name="Li Z."/>
            <person name="Guo J."/>
            <person name="Li S."/>
            <person name="Chen X."/>
            <person name="Wang C."/>
            <person name="Dai X."/>
            <person name="Yang H."/>
            <person name="Song W."/>
            <person name="Hou L."/>
            <person name="Xu J."/>
            <person name="Tong Z."/>
            <person name="Xu A."/>
            <person name="Yuan X."/>
            <person name="Wang W."/>
            <person name="Yang Q."/>
            <person name="Chen L."/>
            <person name="Sun Z."/>
            <person name="Wang K."/>
            <person name="Pan B."/>
            <person name="Chen J."/>
            <person name="Bao Y."/>
            <person name="Liu F."/>
            <person name="Qi X."/>
            <person name="Gang D.R."/>
            <person name="Wen J."/>
            <person name="Li J."/>
        </authorList>
    </citation>
    <scope>NUCLEOTIDE SEQUENCE</scope>
    <source>
        <strain evidence="4">Dzin_1.0</strain>
    </source>
</reference>
<dbReference type="EMBL" id="JAGGNH010000005">
    <property type="protein sequence ID" value="KAJ0973504.1"/>
    <property type="molecule type" value="Genomic_DNA"/>
</dbReference>
<keyword evidence="1" id="KW-0862">Zinc</keyword>
<dbReference type="Proteomes" id="UP001085076">
    <property type="component" value="Miscellaneous, Linkage group lg05"/>
</dbReference>
<dbReference type="PROSITE" id="PS50158">
    <property type="entry name" value="ZF_CCHC"/>
    <property type="match status" value="1"/>
</dbReference>
<feature type="compositionally biased region" description="Polar residues" evidence="2">
    <location>
        <begin position="154"/>
        <end position="171"/>
    </location>
</feature>
<dbReference type="AlphaFoldDB" id="A0A9D5HED0"/>
<reference evidence="4" key="1">
    <citation type="submission" date="2021-03" db="EMBL/GenBank/DDBJ databases">
        <authorList>
            <person name="Li Z."/>
            <person name="Yang C."/>
        </authorList>
    </citation>
    <scope>NUCLEOTIDE SEQUENCE</scope>
    <source>
        <strain evidence="4">Dzin_1.0</strain>
        <tissue evidence="4">Leaf</tissue>
    </source>
</reference>
<evidence type="ECO:0000256" key="2">
    <source>
        <dbReference type="SAM" id="MobiDB-lite"/>
    </source>
</evidence>
<proteinExistence type="predicted"/>
<feature type="compositionally biased region" description="Basic and acidic residues" evidence="2">
    <location>
        <begin position="293"/>
        <end position="302"/>
    </location>
</feature>
<feature type="domain" description="CCHC-type" evidence="3">
    <location>
        <begin position="5"/>
        <end position="20"/>
    </location>
</feature>
<accession>A0A9D5HED0</accession>
<keyword evidence="1" id="KW-0479">Metal-binding</keyword>
<protein>
    <recommendedName>
        <fullName evidence="3">CCHC-type domain-containing protein</fullName>
    </recommendedName>
</protein>
<sequence length="433" mass="47276">MPVFCYHCGVVGHVADDCAEAPPVGIPTASSSEVSHGSPIGVPVKPLVTGDVGNATGEKQCPVISEVNHTQVTNDEMRLGPWMVDQGRRGSARGRKSEAGRGRYLLAANAEVSARPSGRTFAAEAHVHGQQLPSSSNNKHVTTQPPEVLPDNCQVDTQNAAQPMDASQQVNPVRGRDVEQSRRDDQLHGVITLPPDVSVDDCHVDTQNSDLPMDASQQVNPIRGRVVVRSSRGDQIRGGDDNKLLTFVKNRSSRGRSTEGSKGLRARSRSNHRQERGQDDSSPIRSYLPGPNRKSDKYREASQRNQSPEDQGETRGNLLLISSLDDDDEDRGPRPRTTHNKLKGKGIALNPSSIQHDNLVRRISAALTDGKSEKLTIKDKIEEDEPPDRGGQPQEERPVVNMEGVEVNPMEKSLRVRNIIGKPEPQNPKNICL</sequence>
<evidence type="ECO:0000256" key="1">
    <source>
        <dbReference type="PROSITE-ProRule" id="PRU00047"/>
    </source>
</evidence>
<gene>
    <name evidence="4" type="ORF">J5N97_021463</name>
</gene>
<name>A0A9D5HED0_9LILI</name>
<dbReference type="GO" id="GO:0003676">
    <property type="term" value="F:nucleic acid binding"/>
    <property type="evidence" value="ECO:0007669"/>
    <property type="project" value="InterPro"/>
</dbReference>
<feature type="compositionally biased region" description="Polar residues" evidence="2">
    <location>
        <begin position="131"/>
        <end position="145"/>
    </location>
</feature>
<dbReference type="Pfam" id="PF00098">
    <property type="entry name" value="zf-CCHC"/>
    <property type="match status" value="1"/>
</dbReference>
<evidence type="ECO:0000313" key="4">
    <source>
        <dbReference type="EMBL" id="KAJ0973504.1"/>
    </source>
</evidence>
<comment type="caution">
    <text evidence="4">The sequence shown here is derived from an EMBL/GenBank/DDBJ whole genome shotgun (WGS) entry which is preliminary data.</text>
</comment>
<feature type="compositionally biased region" description="Basic and acidic residues" evidence="2">
    <location>
        <begin position="231"/>
        <end position="243"/>
    </location>
</feature>
<feature type="compositionally biased region" description="Polar residues" evidence="2">
    <location>
        <begin position="205"/>
        <end position="220"/>
    </location>
</feature>
<evidence type="ECO:0000313" key="5">
    <source>
        <dbReference type="Proteomes" id="UP001085076"/>
    </source>
</evidence>
<dbReference type="InterPro" id="IPR001878">
    <property type="entry name" value="Znf_CCHC"/>
</dbReference>
<keyword evidence="5" id="KW-1185">Reference proteome</keyword>
<feature type="region of interest" description="Disordered" evidence="2">
    <location>
        <begin position="374"/>
        <end position="405"/>
    </location>
</feature>
<feature type="compositionally biased region" description="Basic and acidic residues" evidence="2">
    <location>
        <begin position="174"/>
        <end position="187"/>
    </location>
</feature>
<feature type="compositionally biased region" description="Basic residues" evidence="2">
    <location>
        <begin position="334"/>
        <end position="344"/>
    </location>
</feature>